<accession>A0A0F9PAH9</accession>
<name>A0A0F9PAH9_9ZZZZ</name>
<gene>
    <name evidence="1" type="ORF">LCGC14_1239180</name>
</gene>
<dbReference type="EMBL" id="LAZR01006679">
    <property type="protein sequence ID" value="KKM90377.1"/>
    <property type="molecule type" value="Genomic_DNA"/>
</dbReference>
<feature type="non-terminal residue" evidence="1">
    <location>
        <position position="1"/>
    </location>
</feature>
<protein>
    <submittedName>
        <fullName evidence="1">Uncharacterized protein</fullName>
    </submittedName>
</protein>
<comment type="caution">
    <text evidence="1">The sequence shown here is derived from an EMBL/GenBank/DDBJ whole genome shotgun (WGS) entry which is preliminary data.</text>
</comment>
<evidence type="ECO:0000313" key="1">
    <source>
        <dbReference type="EMBL" id="KKM90377.1"/>
    </source>
</evidence>
<dbReference type="AlphaFoldDB" id="A0A0F9PAH9"/>
<sequence length="38" mass="4357">KIRIKTLKLRFPEIMLVILDVGVVCGEEKSDDNQGDRQ</sequence>
<reference evidence="1" key="1">
    <citation type="journal article" date="2015" name="Nature">
        <title>Complex archaea that bridge the gap between prokaryotes and eukaryotes.</title>
        <authorList>
            <person name="Spang A."/>
            <person name="Saw J.H."/>
            <person name="Jorgensen S.L."/>
            <person name="Zaremba-Niedzwiedzka K."/>
            <person name="Martijn J."/>
            <person name="Lind A.E."/>
            <person name="van Eijk R."/>
            <person name="Schleper C."/>
            <person name="Guy L."/>
            <person name="Ettema T.J."/>
        </authorList>
    </citation>
    <scope>NUCLEOTIDE SEQUENCE</scope>
</reference>
<proteinExistence type="predicted"/>
<organism evidence="1">
    <name type="scientific">marine sediment metagenome</name>
    <dbReference type="NCBI Taxonomy" id="412755"/>
    <lineage>
        <taxon>unclassified sequences</taxon>
        <taxon>metagenomes</taxon>
        <taxon>ecological metagenomes</taxon>
    </lineage>
</organism>